<dbReference type="InterPro" id="IPR009097">
    <property type="entry name" value="Cyclic_Pdiesterase"/>
</dbReference>
<feature type="domain" description="Phosphoesterase HXTX" evidence="3">
    <location>
        <begin position="8"/>
        <end position="86"/>
    </location>
</feature>
<evidence type="ECO:0000313" key="5">
    <source>
        <dbReference type="Proteomes" id="UP000061489"/>
    </source>
</evidence>
<reference evidence="4 5" key="1">
    <citation type="journal article" date="2014" name="Genome Announc.">
        <title>Draft Genome Sequences of Marinobacter similis A3d10T and Marinobacter salarius R9SW1T.</title>
        <authorList>
            <person name="Ivanova E.P."/>
            <person name="Ng H.J."/>
            <person name="Webb H.K."/>
            <person name="Feng G."/>
            <person name="Oshima K."/>
            <person name="Hattori M."/>
            <person name="Ohkuma M."/>
            <person name="Sergeev A.F."/>
            <person name="Mikhailov V.V."/>
            <person name="Crawford R.J."/>
            <person name="Sawabe T."/>
        </authorList>
    </citation>
    <scope>NUCLEOTIDE SEQUENCE [LARGE SCALE GENOMIC DNA]</scope>
    <source>
        <strain evidence="4 5">A3d10</strain>
    </source>
</reference>
<dbReference type="SUPFAM" id="SSF55144">
    <property type="entry name" value="LigT-like"/>
    <property type="match status" value="1"/>
</dbReference>
<sequence length="180" mass="20303">MQRLFFALEMPEPVREKLLRIKAPVAGARWQSDAQLHLTLLFLGNVPPETVPDISLALRELSLRQFDLHVCGLGCFGQPDTPRNLWAGVSPEAPLIALQAALKERLNHLGFSFEKRPFRPHITLARFKKQPGSVQWLLTEHGQDDFGVVPVRDFVLLQSTQGSRGSDYTVLERFPLIESP</sequence>
<evidence type="ECO:0000313" key="4">
    <source>
        <dbReference type="EMBL" id="AHI28841.1"/>
    </source>
</evidence>
<protein>
    <recommendedName>
        <fullName evidence="2">RNA 2',3'-cyclic phosphodiesterase</fullName>
        <shortName evidence="2">RNA 2',3'-CPDase</shortName>
        <ecNumber evidence="2">3.1.4.58</ecNumber>
    </recommendedName>
</protein>
<evidence type="ECO:0000256" key="2">
    <source>
        <dbReference type="HAMAP-Rule" id="MF_01940"/>
    </source>
</evidence>
<keyword evidence="1 2" id="KW-0378">Hydrolase</keyword>
<feature type="active site" description="Proton donor" evidence="2">
    <location>
        <position position="37"/>
    </location>
</feature>
<feature type="short sequence motif" description="HXTX 2" evidence="2">
    <location>
        <begin position="121"/>
        <end position="124"/>
    </location>
</feature>
<gene>
    <name evidence="4" type="ORF">AU14_10065</name>
</gene>
<name>W5YID6_9GAMM</name>
<dbReference type="GO" id="GO:0016874">
    <property type="term" value="F:ligase activity"/>
    <property type="evidence" value="ECO:0007669"/>
    <property type="project" value="UniProtKB-KW"/>
</dbReference>
<dbReference type="InterPro" id="IPR014051">
    <property type="entry name" value="Phosphoesterase_HXTX"/>
</dbReference>
<dbReference type="GO" id="GO:0004113">
    <property type="term" value="F:2',3'-cyclic-nucleotide 3'-phosphodiesterase activity"/>
    <property type="evidence" value="ECO:0007669"/>
    <property type="project" value="InterPro"/>
</dbReference>
<accession>W5YID6</accession>
<comment type="function">
    <text evidence="2">Hydrolyzes RNA 2',3'-cyclic phosphodiester to an RNA 2'-phosphomonoester.</text>
</comment>
<dbReference type="PANTHER" id="PTHR35561">
    <property type="entry name" value="RNA 2',3'-CYCLIC PHOSPHODIESTERASE"/>
    <property type="match status" value="1"/>
</dbReference>
<dbReference type="Pfam" id="PF02834">
    <property type="entry name" value="LigT_PEase"/>
    <property type="match status" value="2"/>
</dbReference>
<dbReference type="OrthoDB" id="7061261at2"/>
<dbReference type="AlphaFoldDB" id="W5YID6"/>
<dbReference type="HOGENOM" id="CLU_081251_0_1_6"/>
<dbReference type="GO" id="GO:0008664">
    <property type="term" value="F:RNA 2',3'-cyclic 3'-phosphodiesterase activity"/>
    <property type="evidence" value="ECO:0007669"/>
    <property type="project" value="UniProtKB-EC"/>
</dbReference>
<evidence type="ECO:0000259" key="3">
    <source>
        <dbReference type="Pfam" id="PF02834"/>
    </source>
</evidence>
<dbReference type="KEGG" id="msx:AU14_10065"/>
<dbReference type="EMBL" id="CP007151">
    <property type="protein sequence ID" value="AHI28841.1"/>
    <property type="molecule type" value="Genomic_DNA"/>
</dbReference>
<dbReference type="NCBIfam" id="TIGR02258">
    <property type="entry name" value="2_5_ligase"/>
    <property type="match status" value="1"/>
</dbReference>
<evidence type="ECO:0000256" key="1">
    <source>
        <dbReference type="ARBA" id="ARBA00022801"/>
    </source>
</evidence>
<organism evidence="4 5">
    <name type="scientific">Marinobacter similis</name>
    <dbReference type="NCBI Taxonomy" id="1420916"/>
    <lineage>
        <taxon>Bacteria</taxon>
        <taxon>Pseudomonadati</taxon>
        <taxon>Pseudomonadota</taxon>
        <taxon>Gammaproteobacteria</taxon>
        <taxon>Pseudomonadales</taxon>
        <taxon>Marinobacteraceae</taxon>
        <taxon>Marinobacter</taxon>
    </lineage>
</organism>
<comment type="catalytic activity">
    <reaction evidence="2">
        <text>a 3'-end 2',3'-cyclophospho-ribonucleotide-RNA + H2O = a 3'-end 2'-phospho-ribonucleotide-RNA + H(+)</text>
        <dbReference type="Rhea" id="RHEA:11828"/>
        <dbReference type="Rhea" id="RHEA-COMP:10464"/>
        <dbReference type="Rhea" id="RHEA-COMP:17353"/>
        <dbReference type="ChEBI" id="CHEBI:15377"/>
        <dbReference type="ChEBI" id="CHEBI:15378"/>
        <dbReference type="ChEBI" id="CHEBI:83064"/>
        <dbReference type="ChEBI" id="CHEBI:173113"/>
        <dbReference type="EC" id="3.1.4.58"/>
    </reaction>
</comment>
<proteinExistence type="inferred from homology"/>
<dbReference type="Gene3D" id="3.90.1140.10">
    <property type="entry name" value="Cyclic phosphodiesterase"/>
    <property type="match status" value="1"/>
</dbReference>
<keyword evidence="5" id="KW-1185">Reference proteome</keyword>
<dbReference type="InterPro" id="IPR004175">
    <property type="entry name" value="RNA_CPDase"/>
</dbReference>
<dbReference type="RefSeq" id="WP_041340557.1">
    <property type="nucleotide sequence ID" value="NZ_CP007151.1"/>
</dbReference>
<comment type="similarity">
    <text evidence="2">Belongs to the 2H phosphoesterase superfamily. ThpR family.</text>
</comment>
<feature type="domain" description="Phosphoesterase HXTX" evidence="3">
    <location>
        <begin position="93"/>
        <end position="161"/>
    </location>
</feature>
<dbReference type="EC" id="3.1.4.58" evidence="2"/>
<feature type="short sequence motif" description="HXTX 1" evidence="2">
    <location>
        <begin position="37"/>
        <end position="40"/>
    </location>
</feature>
<dbReference type="Proteomes" id="UP000061489">
    <property type="component" value="Chromosome"/>
</dbReference>
<dbReference type="PANTHER" id="PTHR35561:SF1">
    <property type="entry name" value="RNA 2',3'-CYCLIC PHOSPHODIESTERASE"/>
    <property type="match status" value="1"/>
</dbReference>
<keyword evidence="4" id="KW-0436">Ligase</keyword>
<feature type="active site" description="Proton acceptor" evidence="2">
    <location>
        <position position="121"/>
    </location>
</feature>
<dbReference type="HAMAP" id="MF_01940">
    <property type="entry name" value="RNA_CPDase"/>
    <property type="match status" value="1"/>
</dbReference>